<feature type="region of interest" description="Disordered" evidence="8">
    <location>
        <begin position="1"/>
        <end position="48"/>
    </location>
</feature>
<keyword evidence="7" id="KW-0810">Translation regulation</keyword>
<evidence type="ECO:0000256" key="7">
    <source>
        <dbReference type="ARBA" id="ARBA00022845"/>
    </source>
</evidence>
<evidence type="ECO:0000256" key="3">
    <source>
        <dbReference type="ARBA" id="ARBA00022730"/>
    </source>
</evidence>
<keyword evidence="2" id="KW-0694">RNA-binding</keyword>
<dbReference type="InterPro" id="IPR027417">
    <property type="entry name" value="P-loop_NTPase"/>
</dbReference>
<reference evidence="10" key="1">
    <citation type="submission" date="2014-05" db="EMBL/GenBank/DDBJ databases">
        <title>The transcriptome of the halophilic microalga Tetraselmis sp. GSL018 isolated from the Great Salt Lake, Utah.</title>
        <authorList>
            <person name="Jinkerson R.E."/>
            <person name="D'Adamo S."/>
            <person name="Posewitz M.C."/>
        </authorList>
    </citation>
    <scope>NUCLEOTIDE SEQUENCE</scope>
    <source>
        <strain evidence="10">GSL018</strain>
    </source>
</reference>
<keyword evidence="2" id="KW-0820">tRNA-binding</keyword>
<dbReference type="GO" id="GO:0045900">
    <property type="term" value="P:negative regulation of translational elongation"/>
    <property type="evidence" value="ECO:0007669"/>
    <property type="project" value="InterPro"/>
</dbReference>
<proteinExistence type="inferred from homology"/>
<evidence type="ECO:0000259" key="9">
    <source>
        <dbReference type="PROSITE" id="PS50893"/>
    </source>
</evidence>
<keyword evidence="3" id="KW-0699">rRNA-binding</keyword>
<feature type="domain" description="ABC transporter" evidence="9">
    <location>
        <begin position="53"/>
        <end position="280"/>
    </location>
</feature>
<dbReference type="GO" id="GO:0019843">
    <property type="term" value="F:rRNA binding"/>
    <property type="evidence" value="ECO:0007669"/>
    <property type="project" value="UniProtKB-KW"/>
</dbReference>
<dbReference type="FunFam" id="3.40.50.300:FF:000183">
    <property type="entry name" value="ABC transporter ATP-binding protein yjjK"/>
    <property type="match status" value="1"/>
</dbReference>
<evidence type="ECO:0000256" key="1">
    <source>
        <dbReference type="ARBA" id="ARBA00005868"/>
    </source>
</evidence>
<dbReference type="GO" id="GO:0000049">
    <property type="term" value="F:tRNA binding"/>
    <property type="evidence" value="ECO:0007669"/>
    <property type="project" value="UniProtKB-KW"/>
</dbReference>
<gene>
    <name evidence="10" type="ORF">TSPGSL018_19823</name>
</gene>
<dbReference type="SUPFAM" id="SSF52540">
    <property type="entry name" value="P-loop containing nucleoside triphosphate hydrolases"/>
    <property type="match status" value="1"/>
</dbReference>
<keyword evidence="6 10" id="KW-0067">ATP-binding</keyword>
<dbReference type="GO" id="GO:0016887">
    <property type="term" value="F:ATP hydrolysis activity"/>
    <property type="evidence" value="ECO:0007669"/>
    <property type="project" value="InterPro"/>
</dbReference>
<dbReference type="SMART" id="SM00382">
    <property type="entry name" value="AAA"/>
    <property type="match status" value="1"/>
</dbReference>
<name>A0A061S0P1_9CHLO</name>
<dbReference type="PANTHER" id="PTHR43858:SF1">
    <property type="entry name" value="ABC TRANSPORTER-RELATED PROTEIN"/>
    <property type="match status" value="1"/>
</dbReference>
<feature type="compositionally biased region" description="Basic residues" evidence="8">
    <location>
        <begin position="1"/>
        <end position="10"/>
    </location>
</feature>
<feature type="non-terminal residue" evidence="10">
    <location>
        <position position="1"/>
    </location>
</feature>
<dbReference type="InterPro" id="IPR003593">
    <property type="entry name" value="AAA+_ATPase"/>
</dbReference>
<feature type="non-terminal residue" evidence="10">
    <location>
        <position position="282"/>
    </location>
</feature>
<dbReference type="EMBL" id="GBEZ01008997">
    <property type="protein sequence ID" value="JAC76569.1"/>
    <property type="molecule type" value="Transcribed_RNA"/>
</dbReference>
<evidence type="ECO:0000256" key="8">
    <source>
        <dbReference type="SAM" id="MobiDB-lite"/>
    </source>
</evidence>
<evidence type="ECO:0000256" key="2">
    <source>
        <dbReference type="ARBA" id="ARBA00022555"/>
    </source>
</evidence>
<evidence type="ECO:0000256" key="5">
    <source>
        <dbReference type="ARBA" id="ARBA00022741"/>
    </source>
</evidence>
<sequence length="282" mass="30832">RAAFPRRSRRSSSGSRAAARGSRRRARRACGSTTSSSRGSRSTRSARCSTASLELEGVGKSYDGRVLIDSLSCSIPPGAVVGIVGANGTGKSTLFRMIMGEEQPDSGSISIGETVVPMYVDQSRESLDSDKTVFEAVGDGDEEIQLGHGRSINTRAYLSWYNFTGSDQQKKVGVLSGGERNRLHLATVLRKSGNLLLLDEPTNDLDVDTLRALEEAVDNFAGTSLIISHDRWFLDRLATHILAYEGDSSVVWFEGGYSEYEEDRKQRTGVEDPTRVKFRRLA</sequence>
<evidence type="ECO:0000256" key="4">
    <source>
        <dbReference type="ARBA" id="ARBA00022737"/>
    </source>
</evidence>
<feature type="compositionally biased region" description="Low complexity" evidence="8">
    <location>
        <begin position="29"/>
        <end position="48"/>
    </location>
</feature>
<evidence type="ECO:0000256" key="6">
    <source>
        <dbReference type="ARBA" id="ARBA00022840"/>
    </source>
</evidence>
<dbReference type="AlphaFoldDB" id="A0A061S0P1"/>
<dbReference type="CDD" id="cd03221">
    <property type="entry name" value="ABCF_EF-3"/>
    <property type="match status" value="1"/>
</dbReference>
<dbReference type="Pfam" id="PF00005">
    <property type="entry name" value="ABC_tran"/>
    <property type="match status" value="1"/>
</dbReference>
<evidence type="ECO:0000313" key="10">
    <source>
        <dbReference type="EMBL" id="JAC76569.1"/>
    </source>
</evidence>
<comment type="similarity">
    <text evidence="1">Belongs to the ABC transporter superfamily. ABCF family. Translational throttle EttA subfamily.</text>
</comment>
<dbReference type="GO" id="GO:0005524">
    <property type="term" value="F:ATP binding"/>
    <property type="evidence" value="ECO:0007669"/>
    <property type="project" value="UniProtKB-KW"/>
</dbReference>
<keyword evidence="5" id="KW-0547">Nucleotide-binding</keyword>
<dbReference type="InterPro" id="IPR003439">
    <property type="entry name" value="ABC_transporter-like_ATP-bd"/>
</dbReference>
<dbReference type="Gene3D" id="3.40.50.300">
    <property type="entry name" value="P-loop containing nucleotide triphosphate hydrolases"/>
    <property type="match status" value="1"/>
</dbReference>
<protein>
    <submittedName>
        <fullName evidence="10">Heme abc transporter atp-binding protein</fullName>
    </submittedName>
</protein>
<keyword evidence="4" id="KW-0677">Repeat</keyword>
<dbReference type="PANTHER" id="PTHR43858">
    <property type="entry name" value="ENERGY-DEPENDENT TRANSLATIONAL THROTTLE PROTEIN ETTA"/>
    <property type="match status" value="1"/>
</dbReference>
<dbReference type="InterPro" id="IPR022374">
    <property type="entry name" value="EttA"/>
</dbReference>
<organism evidence="10">
    <name type="scientific">Tetraselmis sp. GSL018</name>
    <dbReference type="NCBI Taxonomy" id="582737"/>
    <lineage>
        <taxon>Eukaryota</taxon>
        <taxon>Viridiplantae</taxon>
        <taxon>Chlorophyta</taxon>
        <taxon>core chlorophytes</taxon>
        <taxon>Chlorodendrophyceae</taxon>
        <taxon>Chlorodendrales</taxon>
        <taxon>Chlorodendraceae</taxon>
        <taxon>Tetraselmis</taxon>
    </lineage>
</organism>
<feature type="compositionally biased region" description="Low complexity" evidence="8">
    <location>
        <begin position="11"/>
        <end position="20"/>
    </location>
</feature>
<dbReference type="PROSITE" id="PS50893">
    <property type="entry name" value="ABC_TRANSPORTER_2"/>
    <property type="match status" value="1"/>
</dbReference>
<accession>A0A061S0P1</accession>